<keyword evidence="3" id="KW-1185">Reference proteome</keyword>
<dbReference type="InterPro" id="IPR035218">
    <property type="entry name" value="DUF5327"/>
</dbReference>
<dbReference type="OrthoDB" id="2884526at2"/>
<organism evidence="2 3">
    <name type="scientific">Anaerobacillus alkalidiazotrophicus</name>
    <dbReference type="NCBI Taxonomy" id="472963"/>
    <lineage>
        <taxon>Bacteria</taxon>
        <taxon>Bacillati</taxon>
        <taxon>Bacillota</taxon>
        <taxon>Bacilli</taxon>
        <taxon>Bacillales</taxon>
        <taxon>Bacillaceae</taxon>
        <taxon>Anaerobacillus</taxon>
    </lineage>
</organism>
<sequence length="91" mass="10462">MNIGTETIVKKLEEKVQEIKFALANQEQKRLKEELISIKAYCDLLLEATPEEQIPFSTPVIKNPSIENSKQPKQEQKVQLEKPSSDSLFDF</sequence>
<dbReference type="AlphaFoldDB" id="A0A1S2MB75"/>
<reference evidence="2 3" key="1">
    <citation type="submission" date="2016-10" db="EMBL/GenBank/DDBJ databases">
        <title>Draft genome sequences of four alkaliphilic bacteria belonging to the Anaerobacillus genus.</title>
        <authorList>
            <person name="Bassil N.M."/>
            <person name="Lloyd J.R."/>
        </authorList>
    </citation>
    <scope>NUCLEOTIDE SEQUENCE [LARGE SCALE GENOMIC DNA]</scope>
    <source>
        <strain evidence="2 3">DSM 22531</strain>
    </source>
</reference>
<gene>
    <name evidence="2" type="ORF">BKP45_03825</name>
</gene>
<name>A0A1S2MB75_9BACI</name>
<evidence type="ECO:0000256" key="1">
    <source>
        <dbReference type="SAM" id="MobiDB-lite"/>
    </source>
</evidence>
<evidence type="ECO:0000313" key="3">
    <source>
        <dbReference type="Proteomes" id="UP000180057"/>
    </source>
</evidence>
<comment type="caution">
    <text evidence="2">The sequence shown here is derived from an EMBL/GenBank/DDBJ whole genome shotgun (WGS) entry which is preliminary data.</text>
</comment>
<feature type="compositionally biased region" description="Basic and acidic residues" evidence="1">
    <location>
        <begin position="70"/>
        <end position="84"/>
    </location>
</feature>
<feature type="region of interest" description="Disordered" evidence="1">
    <location>
        <begin position="56"/>
        <end position="91"/>
    </location>
</feature>
<proteinExistence type="predicted"/>
<protein>
    <submittedName>
        <fullName evidence="2">Uncharacterized protein</fullName>
    </submittedName>
</protein>
<dbReference type="EMBL" id="MLQS01000001">
    <property type="protein sequence ID" value="OIJ21834.1"/>
    <property type="molecule type" value="Genomic_DNA"/>
</dbReference>
<dbReference type="RefSeq" id="WP_071388415.1">
    <property type="nucleotide sequence ID" value="NZ_MLQS01000001.1"/>
</dbReference>
<dbReference type="Proteomes" id="UP000180057">
    <property type="component" value="Unassembled WGS sequence"/>
</dbReference>
<accession>A0A1S2MB75</accession>
<dbReference type="Pfam" id="PF17261">
    <property type="entry name" value="DUF5327"/>
    <property type="match status" value="1"/>
</dbReference>
<evidence type="ECO:0000313" key="2">
    <source>
        <dbReference type="EMBL" id="OIJ21834.1"/>
    </source>
</evidence>